<evidence type="ECO:0000313" key="5">
    <source>
        <dbReference type="Proteomes" id="UP000594042"/>
    </source>
</evidence>
<keyword evidence="5" id="KW-1185">Reference proteome</keyword>
<dbReference type="InterPro" id="IPR050811">
    <property type="entry name" value="Phosphate_ABC_transporter"/>
</dbReference>
<feature type="chain" id="PRO_5028938017" evidence="2">
    <location>
        <begin position="24"/>
        <end position="317"/>
    </location>
</feature>
<dbReference type="SUPFAM" id="SSF53850">
    <property type="entry name" value="Periplasmic binding protein-like II"/>
    <property type="match status" value="1"/>
</dbReference>
<organism evidence="4 5">
    <name type="scientific">Coprobacter secundus subsp. similis</name>
    <dbReference type="NCBI Taxonomy" id="2751153"/>
    <lineage>
        <taxon>Bacteria</taxon>
        <taxon>Pseudomonadati</taxon>
        <taxon>Bacteroidota</taxon>
        <taxon>Bacteroidia</taxon>
        <taxon>Bacteroidales</taxon>
        <taxon>Barnesiellaceae</taxon>
        <taxon>Coprobacter</taxon>
    </lineage>
</organism>
<feature type="signal peptide" evidence="2">
    <location>
        <begin position="1"/>
        <end position="23"/>
    </location>
</feature>
<dbReference type="Proteomes" id="UP000594042">
    <property type="component" value="Chromosome"/>
</dbReference>
<evidence type="ECO:0000256" key="1">
    <source>
        <dbReference type="ARBA" id="ARBA00022729"/>
    </source>
</evidence>
<dbReference type="InterPro" id="IPR024370">
    <property type="entry name" value="PBP_domain"/>
</dbReference>
<proteinExistence type="predicted"/>
<protein>
    <submittedName>
        <fullName evidence="4">Phosphate ABC transporter substrate-binding protein</fullName>
    </submittedName>
</protein>
<sequence length="317" mass="34757">MIFRLKRWMPLVAVMCVAGIVSCNTSPKEKQDTPTSGVIRISADETFAPIIQQEIDVFESTYPDAGIVPEYVSEVEAITMLIRDSVRLAVTTRSLTKEEEAALNSKKLFPKTVKIATDGIALIINKQNPDSLIRVSDIRKILTGEITDWNQIYPKSNLGKIQLVFDNANSSTVRFAIDSICQGKPLSPDLRAQKSNSGVIDYVAQDQNAIGVIGASWIGNKSDTTNLSFSDKITVMNVTADDVATLANSYKPYQAYLAMGTYPLTRNVYIIVTDPRSGLPTGFTTFVSSDKGQRIILKAGMVPATQAIRIVNVRDEL</sequence>
<dbReference type="KEGG" id="copr:Cop2CBH44_17860"/>
<evidence type="ECO:0000259" key="3">
    <source>
        <dbReference type="Pfam" id="PF12849"/>
    </source>
</evidence>
<dbReference type="PROSITE" id="PS51257">
    <property type="entry name" value="PROKAR_LIPOPROTEIN"/>
    <property type="match status" value="1"/>
</dbReference>
<dbReference type="Gene3D" id="3.40.190.10">
    <property type="entry name" value="Periplasmic binding protein-like II"/>
    <property type="match status" value="2"/>
</dbReference>
<evidence type="ECO:0000313" key="4">
    <source>
        <dbReference type="EMBL" id="BCI63433.1"/>
    </source>
</evidence>
<gene>
    <name evidence="4" type="ORF">Cop2CBH44_17860</name>
</gene>
<dbReference type="Pfam" id="PF12849">
    <property type="entry name" value="PBP_like_2"/>
    <property type="match status" value="1"/>
</dbReference>
<accession>A0A7G1HWM7</accession>
<feature type="domain" description="PBP" evidence="3">
    <location>
        <begin position="30"/>
        <end position="290"/>
    </location>
</feature>
<dbReference type="AlphaFoldDB" id="A0A7G1HWM7"/>
<reference evidence="5" key="1">
    <citation type="submission" date="2020-07" db="EMBL/GenBank/DDBJ databases">
        <title>Complete genome sequencing of Coprobacter sp. strain 2CBH44.</title>
        <authorList>
            <person name="Sakamoto M."/>
            <person name="Murakami T."/>
            <person name="Mori H."/>
        </authorList>
    </citation>
    <scope>NUCLEOTIDE SEQUENCE [LARGE SCALE GENOMIC DNA]</scope>
    <source>
        <strain evidence="5">2CBH44</strain>
    </source>
</reference>
<evidence type="ECO:0000256" key="2">
    <source>
        <dbReference type="SAM" id="SignalP"/>
    </source>
</evidence>
<dbReference type="PANTHER" id="PTHR30570">
    <property type="entry name" value="PERIPLASMIC PHOSPHATE BINDING COMPONENT OF PHOSPHATE ABC TRANSPORTER"/>
    <property type="match status" value="1"/>
</dbReference>
<name>A0A7G1HWM7_9BACT</name>
<dbReference type="PANTHER" id="PTHR30570:SF1">
    <property type="entry name" value="PHOSPHATE-BINDING PROTEIN PSTS"/>
    <property type="match status" value="1"/>
</dbReference>
<keyword evidence="1 2" id="KW-0732">Signal</keyword>
<dbReference type="RefSeq" id="WP_021930583.1">
    <property type="nucleotide sequence ID" value="NZ_AP023322.1"/>
</dbReference>
<dbReference type="EMBL" id="AP023322">
    <property type="protein sequence ID" value="BCI63433.1"/>
    <property type="molecule type" value="Genomic_DNA"/>
</dbReference>